<feature type="region of interest" description="Disordered" evidence="1">
    <location>
        <begin position="1"/>
        <end position="121"/>
    </location>
</feature>
<protein>
    <submittedName>
        <fullName evidence="2">Uncharacterized protein</fullName>
    </submittedName>
</protein>
<evidence type="ECO:0000313" key="2">
    <source>
        <dbReference type="EMBL" id="KAL3868113.1"/>
    </source>
</evidence>
<dbReference type="EMBL" id="JBJQND010000008">
    <property type="protein sequence ID" value="KAL3868113.1"/>
    <property type="molecule type" value="Genomic_DNA"/>
</dbReference>
<accession>A0ABD3W4E5</accession>
<dbReference type="AlphaFoldDB" id="A0ABD3W4E5"/>
<dbReference type="Proteomes" id="UP001634394">
    <property type="component" value="Unassembled WGS sequence"/>
</dbReference>
<sequence length="133" mass="14542">MMGSADKNNAMNQSSPGRLHISDGFDLYKEAEKESNLNSGSMFEIKYDQQTNKTSPRGGTDGTSLPSSTETNGRAIPPTRRQSVHWIDEDLNKPLALDIGGHKRERSDSVSSSGEPKPILKPRVNCIVIVSNN</sequence>
<feature type="compositionally biased region" description="Polar residues" evidence="1">
    <location>
        <begin position="48"/>
        <end position="72"/>
    </location>
</feature>
<evidence type="ECO:0000313" key="3">
    <source>
        <dbReference type="Proteomes" id="UP001634394"/>
    </source>
</evidence>
<keyword evidence="3" id="KW-1185">Reference proteome</keyword>
<feature type="compositionally biased region" description="Polar residues" evidence="1">
    <location>
        <begin position="1"/>
        <end position="16"/>
    </location>
</feature>
<gene>
    <name evidence="2" type="ORF">ACJMK2_040949</name>
</gene>
<reference evidence="2 3" key="1">
    <citation type="submission" date="2024-11" db="EMBL/GenBank/DDBJ databases">
        <title>Chromosome-level genome assembly of the freshwater bivalve Anodonta woodiana.</title>
        <authorList>
            <person name="Chen X."/>
        </authorList>
    </citation>
    <scope>NUCLEOTIDE SEQUENCE [LARGE SCALE GENOMIC DNA]</scope>
    <source>
        <strain evidence="2">MN2024</strain>
        <tissue evidence="2">Gills</tissue>
    </source>
</reference>
<evidence type="ECO:0000256" key="1">
    <source>
        <dbReference type="SAM" id="MobiDB-lite"/>
    </source>
</evidence>
<comment type="caution">
    <text evidence="2">The sequence shown here is derived from an EMBL/GenBank/DDBJ whole genome shotgun (WGS) entry which is preliminary data.</text>
</comment>
<name>A0ABD3W4E5_SINWO</name>
<proteinExistence type="predicted"/>
<feature type="compositionally biased region" description="Basic and acidic residues" evidence="1">
    <location>
        <begin position="20"/>
        <end position="35"/>
    </location>
</feature>
<organism evidence="2 3">
    <name type="scientific">Sinanodonta woodiana</name>
    <name type="common">Chinese pond mussel</name>
    <name type="synonym">Anodonta woodiana</name>
    <dbReference type="NCBI Taxonomy" id="1069815"/>
    <lineage>
        <taxon>Eukaryota</taxon>
        <taxon>Metazoa</taxon>
        <taxon>Spiralia</taxon>
        <taxon>Lophotrochozoa</taxon>
        <taxon>Mollusca</taxon>
        <taxon>Bivalvia</taxon>
        <taxon>Autobranchia</taxon>
        <taxon>Heteroconchia</taxon>
        <taxon>Palaeoheterodonta</taxon>
        <taxon>Unionida</taxon>
        <taxon>Unionoidea</taxon>
        <taxon>Unionidae</taxon>
        <taxon>Unioninae</taxon>
        <taxon>Sinanodonta</taxon>
    </lineage>
</organism>